<dbReference type="SUPFAM" id="SSF102829">
    <property type="entry name" value="Cell division protein ZapA-like"/>
    <property type="match status" value="1"/>
</dbReference>
<sequence>MTQMKSCTVKLLNKTYEIKCPEGEEPNLLLAVQKLNNQIMINKKKSKHLDNFQTLLLAALDISHELILCKNKQAHQQHQVTQFINSLENKINKMVGGSEMAECIPDFD</sequence>
<evidence type="ECO:0000256" key="2">
    <source>
        <dbReference type="ARBA" id="ARBA00023054"/>
    </source>
</evidence>
<organism evidence="3 4">
    <name type="scientific">Legionella bozemanae</name>
    <name type="common">Fluoribacter bozemanae</name>
    <dbReference type="NCBI Taxonomy" id="447"/>
    <lineage>
        <taxon>Bacteria</taxon>
        <taxon>Pseudomonadati</taxon>
        <taxon>Pseudomonadota</taxon>
        <taxon>Gammaproteobacteria</taxon>
        <taxon>Legionellales</taxon>
        <taxon>Legionellaceae</taxon>
        <taxon>Legionella</taxon>
    </lineage>
</organism>
<dbReference type="GO" id="GO:0051301">
    <property type="term" value="P:cell division"/>
    <property type="evidence" value="ECO:0007669"/>
    <property type="project" value="UniProtKB-KW"/>
</dbReference>
<evidence type="ECO:0000256" key="1">
    <source>
        <dbReference type="ARBA" id="ARBA00010074"/>
    </source>
</evidence>
<evidence type="ECO:0000313" key="4">
    <source>
        <dbReference type="Proteomes" id="UP000054695"/>
    </source>
</evidence>
<dbReference type="OrthoDB" id="5772359at2"/>
<dbReference type="Gene3D" id="3.30.160.880">
    <property type="entry name" value="Cell division protein ZapA protomer, N-terminal domain"/>
    <property type="match status" value="1"/>
</dbReference>
<keyword evidence="4" id="KW-1185">Reference proteome</keyword>
<proteinExistence type="inferred from homology"/>
<dbReference type="InterPro" id="IPR036192">
    <property type="entry name" value="Cell_div_ZapA-like_sf"/>
</dbReference>
<dbReference type="InterPro" id="IPR007838">
    <property type="entry name" value="Cell_div_ZapA-like"/>
</dbReference>
<keyword evidence="3" id="KW-0131">Cell cycle</keyword>
<evidence type="ECO:0000313" key="3">
    <source>
        <dbReference type="EMBL" id="KTC69106.1"/>
    </source>
</evidence>
<keyword evidence="2" id="KW-0175">Coiled coil</keyword>
<keyword evidence="3" id="KW-0132">Cell division</keyword>
<gene>
    <name evidence="3" type="primary">zapA</name>
    <name evidence="3" type="ORF">Lboz_3248</name>
</gene>
<comment type="similarity">
    <text evidence="1">Belongs to the ZapA family. Type 1 subfamily.</text>
</comment>
<dbReference type="RefSeq" id="WP_058460793.1">
    <property type="nucleotide sequence ID" value="NZ_CAAAIY010000014.1"/>
</dbReference>
<dbReference type="Pfam" id="PF05164">
    <property type="entry name" value="ZapA"/>
    <property type="match status" value="1"/>
</dbReference>
<comment type="caution">
    <text evidence="3">The sequence shown here is derived from an EMBL/GenBank/DDBJ whole genome shotgun (WGS) entry which is preliminary data.</text>
</comment>
<dbReference type="Proteomes" id="UP000054695">
    <property type="component" value="Unassembled WGS sequence"/>
</dbReference>
<dbReference type="PATRIC" id="fig|447.4.peg.3469"/>
<dbReference type="AlphaFoldDB" id="A0A0W0RDJ2"/>
<accession>A0A0W0RDJ2</accession>
<reference evidence="3 4" key="1">
    <citation type="submission" date="2015-11" db="EMBL/GenBank/DDBJ databases">
        <title>Genomic analysis of 38 Legionella species identifies large and diverse effector repertoires.</title>
        <authorList>
            <person name="Burstein D."/>
            <person name="Amaro F."/>
            <person name="Zusman T."/>
            <person name="Lifshitz Z."/>
            <person name="Cohen O."/>
            <person name="Gilbert J.A."/>
            <person name="Pupko T."/>
            <person name="Shuman H.A."/>
            <person name="Segal G."/>
        </authorList>
    </citation>
    <scope>NUCLEOTIDE SEQUENCE [LARGE SCALE GENOMIC DNA]</scope>
    <source>
        <strain evidence="3 4">WIGA</strain>
    </source>
</reference>
<name>A0A0W0RDJ2_LEGBO</name>
<protein>
    <submittedName>
        <fullName evidence="3">Cell division protein ZapA</fullName>
    </submittedName>
</protein>
<dbReference type="Gene3D" id="1.20.5.50">
    <property type="match status" value="1"/>
</dbReference>
<dbReference type="STRING" id="447.Lboz_3248"/>
<dbReference type="InterPro" id="IPR042233">
    <property type="entry name" value="Cell_div_ZapA_N"/>
</dbReference>
<dbReference type="EMBL" id="LNXU01000049">
    <property type="protein sequence ID" value="KTC69106.1"/>
    <property type="molecule type" value="Genomic_DNA"/>
</dbReference>